<accession>A0AAV9STK0</accession>
<comment type="caution">
    <text evidence="1">The sequence shown here is derived from an EMBL/GenBank/DDBJ whole genome shotgun (WGS) entry which is preliminary data.</text>
</comment>
<sequence>MSTDLTTFLNYMSGWTGASDEDIKSMIKEHDLFVALGDFNSDAAVDKEFTTLENMARDVRDTTIAADAVQIAADAAAVAAIWTFGLGMAAFAVLQTSALITRGQISNKSKALNEKMTTVDTDVATLINDPNISGYIAAYKANNSIVAAKAAKGMDGQTCRSILLQFMAQIEASGHKLDAQIFKQYANSARMLYNSKEINDVYDALDKLNMSGKSDEDVKKFMNTIKGFHIPGEAELAMQLARFGSLVIVAKKMGIARGRLADINELNELLGFEKETGVFKLMDAWGKFFAGIAIIVSVADAVLQILDIVDVVEQTKKMVDELESNIKPNYKSFFNGIKEAAKNYKQAIVKKSQ</sequence>
<proteinExistence type="predicted"/>
<protein>
    <submittedName>
        <fullName evidence="1">Uncharacterized protein</fullName>
    </submittedName>
</protein>
<evidence type="ECO:0000313" key="1">
    <source>
        <dbReference type="EMBL" id="KAK6206274.1"/>
    </source>
</evidence>
<organism evidence="1 2">
    <name type="scientific">Colletotrichum tabaci</name>
    <dbReference type="NCBI Taxonomy" id="1209068"/>
    <lineage>
        <taxon>Eukaryota</taxon>
        <taxon>Fungi</taxon>
        <taxon>Dikarya</taxon>
        <taxon>Ascomycota</taxon>
        <taxon>Pezizomycotina</taxon>
        <taxon>Sordariomycetes</taxon>
        <taxon>Hypocreomycetidae</taxon>
        <taxon>Glomerellales</taxon>
        <taxon>Glomerellaceae</taxon>
        <taxon>Colletotrichum</taxon>
        <taxon>Colletotrichum destructivum species complex</taxon>
    </lineage>
</organism>
<dbReference type="Proteomes" id="UP001327957">
    <property type="component" value="Unassembled WGS sequence"/>
</dbReference>
<dbReference type="EMBL" id="JASAOK010000056">
    <property type="protein sequence ID" value="KAK6206274.1"/>
    <property type="molecule type" value="Genomic_DNA"/>
</dbReference>
<keyword evidence="2" id="KW-1185">Reference proteome</keyword>
<gene>
    <name evidence="1" type="ORF">QIS74_13693</name>
</gene>
<reference evidence="1 2" key="1">
    <citation type="submission" date="2023-04" db="EMBL/GenBank/DDBJ databases">
        <title>Colletotrichum tabacum stain YC1 causing leaf anthracnose on Nicotiana tabacum(L.) cv.</title>
        <authorList>
            <person name="Ji Z."/>
            <person name="Wang M."/>
            <person name="Zhang J."/>
            <person name="Wang N."/>
            <person name="Zhou Z."/>
        </authorList>
    </citation>
    <scope>NUCLEOTIDE SEQUENCE [LARGE SCALE GENOMIC DNA]</scope>
    <source>
        <strain evidence="1 2">YC1</strain>
    </source>
</reference>
<evidence type="ECO:0000313" key="2">
    <source>
        <dbReference type="Proteomes" id="UP001327957"/>
    </source>
</evidence>
<name>A0AAV9STK0_9PEZI</name>
<dbReference type="AlphaFoldDB" id="A0AAV9STK0"/>